<accession>A0A4V1G3X9</accession>
<keyword evidence="3" id="KW-1185">Reference proteome</keyword>
<keyword evidence="1" id="KW-0472">Membrane</keyword>
<evidence type="ECO:0000313" key="2">
    <source>
        <dbReference type="EMBL" id="QCT02754.1"/>
    </source>
</evidence>
<dbReference type="OrthoDB" id="2598858at2"/>
<dbReference type="KEGG" id="palo:E6C60_2039"/>
<feature type="transmembrane region" description="Helical" evidence="1">
    <location>
        <begin position="45"/>
        <end position="62"/>
    </location>
</feature>
<name>A0A4V1G3X9_9BACL</name>
<gene>
    <name evidence="2" type="ORF">E6C60_2039</name>
</gene>
<dbReference type="AlphaFoldDB" id="A0A4V1G3X9"/>
<dbReference type="Proteomes" id="UP000300879">
    <property type="component" value="Chromosome"/>
</dbReference>
<evidence type="ECO:0000256" key="1">
    <source>
        <dbReference type="SAM" id="Phobius"/>
    </source>
</evidence>
<dbReference type="RefSeq" id="WP_138225738.1">
    <property type="nucleotide sequence ID" value="NZ_CP040396.1"/>
</dbReference>
<feature type="transmembrane region" description="Helical" evidence="1">
    <location>
        <begin position="74"/>
        <end position="92"/>
    </location>
</feature>
<reference evidence="2 3" key="1">
    <citation type="submission" date="2019-05" db="EMBL/GenBank/DDBJ databases">
        <authorList>
            <person name="Chen C."/>
        </authorList>
    </citation>
    <scope>NUCLEOTIDE SEQUENCE [LARGE SCALE GENOMIC DNA]</scope>
    <source>
        <strain evidence="2 3">HB172198</strain>
    </source>
</reference>
<evidence type="ECO:0000313" key="3">
    <source>
        <dbReference type="Proteomes" id="UP000300879"/>
    </source>
</evidence>
<protein>
    <recommendedName>
        <fullName evidence="4">Methyltransferase</fullName>
    </recommendedName>
</protein>
<keyword evidence="1" id="KW-0812">Transmembrane</keyword>
<proteinExistence type="predicted"/>
<organism evidence="2 3">
    <name type="scientific">Paenibacillus algicola</name>
    <dbReference type="NCBI Taxonomy" id="2565926"/>
    <lineage>
        <taxon>Bacteria</taxon>
        <taxon>Bacillati</taxon>
        <taxon>Bacillota</taxon>
        <taxon>Bacilli</taxon>
        <taxon>Bacillales</taxon>
        <taxon>Paenibacillaceae</taxon>
        <taxon>Paenibacillus</taxon>
    </lineage>
</organism>
<evidence type="ECO:0008006" key="4">
    <source>
        <dbReference type="Google" id="ProtNLM"/>
    </source>
</evidence>
<keyword evidence="1" id="KW-1133">Transmembrane helix</keyword>
<dbReference type="EMBL" id="CP040396">
    <property type="protein sequence ID" value="QCT02754.1"/>
    <property type="molecule type" value="Genomic_DNA"/>
</dbReference>
<sequence>MSRSWERKVSKNLAQVNKQRKKQGQTSIGGNGTAADGHIFKGRKYVLPIVLLALAGLYALLGRATASAAGASDVLNWVGVSLYVLLAIMIFLRKPFLKVGRNTLSTFKFNRERKLSPSEISKIRLLNGSVVIETSAKGGNWVFSRLINRYDTDAMGKRLEEFASMHQIAVERE</sequence>